<dbReference type="Pfam" id="PF03328">
    <property type="entry name" value="HpcH_HpaI"/>
    <property type="match status" value="1"/>
</dbReference>
<organism evidence="7 8">
    <name type="scientific">Nocardioides panaciterrulae</name>
    <dbReference type="NCBI Taxonomy" id="661492"/>
    <lineage>
        <taxon>Bacteria</taxon>
        <taxon>Bacillati</taxon>
        <taxon>Actinomycetota</taxon>
        <taxon>Actinomycetes</taxon>
        <taxon>Propionibacteriales</taxon>
        <taxon>Nocardioidaceae</taxon>
        <taxon>Nocardioides</taxon>
    </lineage>
</organism>
<dbReference type="Gene3D" id="3.20.20.60">
    <property type="entry name" value="Phosphoenolpyruvate-binding domains"/>
    <property type="match status" value="1"/>
</dbReference>
<keyword evidence="8" id="KW-1185">Reference proteome</keyword>
<dbReference type="PIRSF" id="PIRSF015582">
    <property type="entry name" value="Cit_lyase_B"/>
    <property type="match status" value="1"/>
</dbReference>
<feature type="binding site" evidence="4">
    <location>
        <position position="64"/>
    </location>
    <ligand>
        <name>substrate</name>
    </ligand>
</feature>
<protein>
    <submittedName>
        <fullName evidence="7">Citrate lyase subunit beta/citryl-CoA lyase</fullName>
        <ecNumber evidence="7">4.1.3.34</ecNumber>
    </submittedName>
</protein>
<dbReference type="InterPro" id="IPR040442">
    <property type="entry name" value="Pyrv_kinase-like_dom_sf"/>
</dbReference>
<dbReference type="AlphaFoldDB" id="A0A7Y9JB52"/>
<dbReference type="PANTHER" id="PTHR32308">
    <property type="entry name" value="LYASE BETA SUBUNIT, PUTATIVE (AFU_ORTHOLOGUE AFUA_4G13030)-RELATED"/>
    <property type="match status" value="1"/>
</dbReference>
<comment type="caution">
    <text evidence="7">The sequence shown here is derived from an EMBL/GenBank/DDBJ whole genome shotgun (WGS) entry which is preliminary data.</text>
</comment>
<dbReference type="InterPro" id="IPR005000">
    <property type="entry name" value="Aldolase/citrate-lyase_domain"/>
</dbReference>
<name>A0A7Y9JB52_9ACTN</name>
<keyword evidence="7" id="KW-0456">Lyase</keyword>
<feature type="domain" description="HpcH/HpaI aldolase/citrate lyase" evidence="6">
    <location>
        <begin position="9"/>
        <end position="211"/>
    </location>
</feature>
<evidence type="ECO:0000256" key="5">
    <source>
        <dbReference type="PIRSR" id="PIRSR015582-2"/>
    </source>
</evidence>
<evidence type="ECO:0000256" key="2">
    <source>
        <dbReference type="ARBA" id="ARBA00022723"/>
    </source>
</evidence>
<proteinExistence type="predicted"/>
<gene>
    <name evidence="7" type="ORF">BJZ21_001924</name>
</gene>
<dbReference type="InterPro" id="IPR015813">
    <property type="entry name" value="Pyrv/PenolPyrv_kinase-like_dom"/>
</dbReference>
<evidence type="ECO:0000313" key="8">
    <source>
        <dbReference type="Proteomes" id="UP000535511"/>
    </source>
</evidence>
<dbReference type="GO" id="GO:0008816">
    <property type="term" value="F:citryl-CoA lyase activity"/>
    <property type="evidence" value="ECO:0007669"/>
    <property type="project" value="UniProtKB-EC"/>
</dbReference>
<evidence type="ECO:0000256" key="1">
    <source>
        <dbReference type="ARBA" id="ARBA00001946"/>
    </source>
</evidence>
<evidence type="ECO:0000313" key="7">
    <source>
        <dbReference type="EMBL" id="NYD41841.1"/>
    </source>
</evidence>
<dbReference type="EC" id="4.1.3.34" evidence="7"/>
<keyword evidence="3 5" id="KW-0460">Magnesium</keyword>
<keyword evidence="2 5" id="KW-0479">Metal-binding</keyword>
<dbReference type="EMBL" id="JACCBG010000001">
    <property type="protein sequence ID" value="NYD41841.1"/>
    <property type="molecule type" value="Genomic_DNA"/>
</dbReference>
<feature type="binding site" evidence="5">
    <location>
        <position position="144"/>
    </location>
    <ligand>
        <name>Mg(2+)</name>
        <dbReference type="ChEBI" id="CHEBI:18420"/>
    </ligand>
</feature>
<evidence type="ECO:0000256" key="4">
    <source>
        <dbReference type="PIRSR" id="PIRSR015582-1"/>
    </source>
</evidence>
<dbReference type="InterPro" id="IPR011206">
    <property type="entry name" value="Citrate_lyase_beta/mcl1/mcl2"/>
</dbReference>
<dbReference type="GO" id="GO:0006107">
    <property type="term" value="P:oxaloacetate metabolic process"/>
    <property type="evidence" value="ECO:0007669"/>
    <property type="project" value="TreeGrafter"/>
</dbReference>
<feature type="binding site" evidence="4">
    <location>
        <position position="118"/>
    </location>
    <ligand>
        <name>substrate</name>
    </ligand>
</feature>
<evidence type="ECO:0000259" key="6">
    <source>
        <dbReference type="Pfam" id="PF03328"/>
    </source>
</evidence>
<dbReference type="GO" id="GO:0000287">
    <property type="term" value="F:magnesium ion binding"/>
    <property type="evidence" value="ECO:0007669"/>
    <property type="project" value="TreeGrafter"/>
</dbReference>
<feature type="binding site" evidence="5">
    <location>
        <position position="118"/>
    </location>
    <ligand>
        <name>Mg(2+)</name>
        <dbReference type="ChEBI" id="CHEBI:18420"/>
    </ligand>
</feature>
<sequence>MSVRTAVTWLFVPGSRPDRFARAAGSGADEVIVDLEDAVAAEAKSAARDRVASWLGGPGSGWVRINGAGTPWHESDLAAIGGRDGLRGVVVPKAEDPVSLRAVREALPEGVPVLALVETALGIHLATELACSGAVDRLAFGAIDFALDIGAEESDEALLFARSALVVASRVGSLPPPVDGVTVSTTVDSESHRAAARAQGLGFGGKLCIHPRQVRPVAEGFQPTPAQIAWATRVLQATSGDAAGATGQGAVSVDGHMVDRPVILRAQSIVARARSGSAG</sequence>
<dbReference type="PANTHER" id="PTHR32308:SF10">
    <property type="entry name" value="CITRATE LYASE SUBUNIT BETA"/>
    <property type="match status" value="1"/>
</dbReference>
<accession>A0A7Y9JB52</accession>
<comment type="cofactor">
    <cofactor evidence="1">
        <name>Mg(2+)</name>
        <dbReference type="ChEBI" id="CHEBI:18420"/>
    </cofactor>
</comment>
<dbReference type="SUPFAM" id="SSF51621">
    <property type="entry name" value="Phosphoenolpyruvate/pyruvate domain"/>
    <property type="match status" value="1"/>
</dbReference>
<evidence type="ECO:0000256" key="3">
    <source>
        <dbReference type="ARBA" id="ARBA00022842"/>
    </source>
</evidence>
<dbReference type="RefSeq" id="WP_343052074.1">
    <property type="nucleotide sequence ID" value="NZ_JACCBG010000001.1"/>
</dbReference>
<dbReference type="Proteomes" id="UP000535511">
    <property type="component" value="Unassembled WGS sequence"/>
</dbReference>
<reference evidence="7 8" key="1">
    <citation type="submission" date="2020-07" db="EMBL/GenBank/DDBJ databases">
        <title>Sequencing the genomes of 1000 actinobacteria strains.</title>
        <authorList>
            <person name="Klenk H.-P."/>
        </authorList>
    </citation>
    <scope>NUCLEOTIDE SEQUENCE [LARGE SCALE GENOMIC DNA]</scope>
    <source>
        <strain evidence="7 8">DSM 21350</strain>
    </source>
</reference>